<organism evidence="2 3">
    <name type="scientific">Brevibacillus centrosporus</name>
    <dbReference type="NCBI Taxonomy" id="54910"/>
    <lineage>
        <taxon>Bacteria</taxon>
        <taxon>Bacillati</taxon>
        <taxon>Bacillota</taxon>
        <taxon>Bacilli</taxon>
        <taxon>Bacillales</taxon>
        <taxon>Paenibacillaceae</taxon>
        <taxon>Brevibacillus</taxon>
    </lineage>
</organism>
<dbReference type="STRING" id="1884381.SAMN05518846_101321"/>
<dbReference type="RefSeq" id="WP_092266205.1">
    <property type="nucleotide sequence ID" value="NZ_FORT01000001.1"/>
</dbReference>
<evidence type="ECO:0000256" key="1">
    <source>
        <dbReference type="SAM" id="Phobius"/>
    </source>
</evidence>
<feature type="transmembrane region" description="Helical" evidence="1">
    <location>
        <begin position="142"/>
        <end position="160"/>
    </location>
</feature>
<evidence type="ECO:0000313" key="2">
    <source>
        <dbReference type="EMBL" id="SFI84263.1"/>
    </source>
</evidence>
<feature type="transmembrane region" description="Helical" evidence="1">
    <location>
        <begin position="46"/>
        <end position="68"/>
    </location>
</feature>
<sequence>MSLPDVIQLGPFLVKMSMLIRVVSILLAFASVHLRLREERELKKTIWEIMSGGILLGFVVWKFSYILLYPSKAMEQPASILYFSGGDRGFWLAMIAVLVYLVVTVRKREIPIPVFAASLALGGWTAWAAAFLLTWAVEGQDGWYSVQQAAIGILFLLLVIRKWKTLTNAVHWLNLLMWFGISQVYVAFFSQEHSPVLAGLSREQWLSYLFAVLAWILVSRARDMGGASHEKK</sequence>
<feature type="transmembrane region" description="Helical" evidence="1">
    <location>
        <begin position="12"/>
        <end position="34"/>
    </location>
</feature>
<accession>A0A1I3LHL2</accession>
<keyword evidence="1" id="KW-1133">Transmembrane helix</keyword>
<feature type="transmembrane region" description="Helical" evidence="1">
    <location>
        <begin position="112"/>
        <end position="136"/>
    </location>
</feature>
<feature type="transmembrane region" description="Helical" evidence="1">
    <location>
        <begin position="205"/>
        <end position="222"/>
    </location>
</feature>
<dbReference type="AlphaFoldDB" id="A0A1I3LHL2"/>
<reference evidence="3" key="1">
    <citation type="submission" date="2016-10" db="EMBL/GenBank/DDBJ databases">
        <authorList>
            <person name="Varghese N."/>
            <person name="Submissions S."/>
        </authorList>
    </citation>
    <scope>NUCLEOTIDE SEQUENCE [LARGE SCALE GENOMIC DNA]</scope>
    <source>
        <strain evidence="3">OK042</strain>
    </source>
</reference>
<feature type="transmembrane region" description="Helical" evidence="1">
    <location>
        <begin position="172"/>
        <end position="190"/>
    </location>
</feature>
<keyword evidence="1" id="KW-0812">Transmembrane</keyword>
<gene>
    <name evidence="2" type="ORF">SAMN05518846_101321</name>
</gene>
<dbReference type="Proteomes" id="UP000198915">
    <property type="component" value="Unassembled WGS sequence"/>
</dbReference>
<protein>
    <submittedName>
        <fullName evidence="2">Uncharacterized protein</fullName>
    </submittedName>
</protein>
<dbReference type="EMBL" id="FORT01000001">
    <property type="protein sequence ID" value="SFI84263.1"/>
    <property type="molecule type" value="Genomic_DNA"/>
</dbReference>
<evidence type="ECO:0000313" key="3">
    <source>
        <dbReference type="Proteomes" id="UP000198915"/>
    </source>
</evidence>
<feature type="transmembrane region" description="Helical" evidence="1">
    <location>
        <begin position="88"/>
        <end position="105"/>
    </location>
</feature>
<keyword evidence="3" id="KW-1185">Reference proteome</keyword>
<keyword evidence="1" id="KW-0472">Membrane</keyword>
<name>A0A1I3LHL2_9BACL</name>
<proteinExistence type="predicted"/>